<reference evidence="3" key="1">
    <citation type="submission" date="2020-11" db="EMBL/GenBank/DDBJ databases">
        <authorList>
            <consortium name="DOE Joint Genome Institute"/>
            <person name="Ahrendt S."/>
            <person name="Riley R."/>
            <person name="Andreopoulos W."/>
            <person name="Labutti K."/>
            <person name="Pangilinan J."/>
            <person name="Ruiz-Duenas F.J."/>
            <person name="Barrasa J.M."/>
            <person name="Sanchez-Garcia M."/>
            <person name="Camarero S."/>
            <person name="Miyauchi S."/>
            <person name="Serrano A."/>
            <person name="Linde D."/>
            <person name="Babiker R."/>
            <person name="Drula E."/>
            <person name="Ayuso-Fernandez I."/>
            <person name="Pacheco R."/>
            <person name="Padilla G."/>
            <person name="Ferreira P."/>
            <person name="Barriuso J."/>
            <person name="Kellner H."/>
            <person name="Castanera R."/>
            <person name="Alfaro M."/>
            <person name="Ramirez L."/>
            <person name="Pisabarro A.G."/>
            <person name="Kuo A."/>
            <person name="Tritt A."/>
            <person name="Lipzen A."/>
            <person name="He G."/>
            <person name="Yan M."/>
            <person name="Ng V."/>
            <person name="Cullen D."/>
            <person name="Martin F."/>
            <person name="Rosso M.-N."/>
            <person name="Henrissat B."/>
            <person name="Hibbett D."/>
            <person name="Martinez A.T."/>
            <person name="Grigoriev I.V."/>
        </authorList>
    </citation>
    <scope>NUCLEOTIDE SEQUENCE</scope>
    <source>
        <strain evidence="3">CBS 506.95</strain>
    </source>
</reference>
<name>A0A9P6EDK5_9AGAR</name>
<evidence type="ECO:0000313" key="3">
    <source>
        <dbReference type="EMBL" id="KAF9526963.1"/>
    </source>
</evidence>
<dbReference type="GO" id="GO:0003968">
    <property type="term" value="F:RNA-directed RNA polymerase activity"/>
    <property type="evidence" value="ECO:0007669"/>
    <property type="project" value="UniProtKB-KW"/>
</dbReference>
<accession>A0A9P6EDK5</accession>
<dbReference type="PANTHER" id="PTHR23079:SF55">
    <property type="entry name" value="RNA-DIRECTED RNA POLYMERASE"/>
    <property type="match status" value="1"/>
</dbReference>
<comment type="caution">
    <text evidence="3">The sequence shown here is derived from an EMBL/GenBank/DDBJ whole genome shotgun (WGS) entry which is preliminary data.</text>
</comment>
<keyword evidence="1" id="KW-0808">Transferase</keyword>
<proteinExistence type="inferred from homology"/>
<feature type="domain" description="RDRP core" evidence="2">
    <location>
        <begin position="423"/>
        <end position="612"/>
    </location>
</feature>
<sequence>MSSRDPGISIRIDNIPARAPRTKWLVKKEIARVLHNRLGFSVNGRPGNFGLDPVSDDNPNPSFLAAILTIPLREIGQEFLSETLKTPVQLYKQPLRFSICDEPPRQKDVDKIYKTFYVDPKMEERHATILDKLQAIGEPKQRSFSVEWKRKYEGKQASLFIDYDRRRFVVQARKKGSSCFYITVPFSTLLEIDIGHASFSNIPYICFDTMTPPSFAQNLSTSEKRGVVPRGGKTNKADAKLKHRVGYLDEAHALVAPYAPYLRVQLHQPETALQTFKQMCAEAEVDESLIKHHFHTLVIPSYYDRMFFSKTRLEKLTRTLESFEWPIAFQLELLVRSSLLHTVDLDLISPALQDLATASTLPYAGDLLRAYGEALRYNKRQRRHSRLAYDEFIENPMDCFQRVRRTFVHSDLKSAFRCCHVTVTPTRMLLEGPYVTQKNRVIRKYSDYQDHFIRVDFRDEDKGRYRSDRDADGTPLLQSRVGGILSKGFILAGRKFEFLAYSNSSLKEHTVWFVHPFQTQNEDRTINASFIRSSLGRFEVHQLMKTPSKYAARIGQAFTSTLDSLNISENKWEELPEDLECGNYCFTDGVGTISKAFAEEIWAKLCEGKRDPPPTPSAAS</sequence>
<organism evidence="3 4">
    <name type="scientific">Crepidotus variabilis</name>
    <dbReference type="NCBI Taxonomy" id="179855"/>
    <lineage>
        <taxon>Eukaryota</taxon>
        <taxon>Fungi</taxon>
        <taxon>Dikarya</taxon>
        <taxon>Basidiomycota</taxon>
        <taxon>Agaricomycotina</taxon>
        <taxon>Agaricomycetes</taxon>
        <taxon>Agaricomycetidae</taxon>
        <taxon>Agaricales</taxon>
        <taxon>Agaricineae</taxon>
        <taxon>Crepidotaceae</taxon>
        <taxon>Crepidotus</taxon>
    </lineage>
</organism>
<dbReference type="GO" id="GO:0003723">
    <property type="term" value="F:RNA binding"/>
    <property type="evidence" value="ECO:0007669"/>
    <property type="project" value="UniProtKB-KW"/>
</dbReference>
<dbReference type="OrthoDB" id="6513042at2759"/>
<evidence type="ECO:0000313" key="4">
    <source>
        <dbReference type="Proteomes" id="UP000807306"/>
    </source>
</evidence>
<protein>
    <recommendedName>
        <fullName evidence="1">RNA-dependent RNA polymerase</fullName>
        <ecNumber evidence="1">2.7.7.48</ecNumber>
    </recommendedName>
</protein>
<keyword evidence="1" id="KW-0548">Nucleotidyltransferase</keyword>
<dbReference type="GO" id="GO:0031380">
    <property type="term" value="C:nuclear RNA-directed RNA polymerase complex"/>
    <property type="evidence" value="ECO:0007669"/>
    <property type="project" value="TreeGrafter"/>
</dbReference>
<comment type="catalytic activity">
    <reaction evidence="1">
        <text>RNA(n) + a ribonucleoside 5'-triphosphate = RNA(n+1) + diphosphate</text>
        <dbReference type="Rhea" id="RHEA:21248"/>
        <dbReference type="Rhea" id="RHEA-COMP:14527"/>
        <dbReference type="Rhea" id="RHEA-COMP:17342"/>
        <dbReference type="ChEBI" id="CHEBI:33019"/>
        <dbReference type="ChEBI" id="CHEBI:61557"/>
        <dbReference type="ChEBI" id="CHEBI:140395"/>
        <dbReference type="EC" id="2.7.7.48"/>
    </reaction>
</comment>
<dbReference type="GO" id="GO:0030422">
    <property type="term" value="P:siRNA processing"/>
    <property type="evidence" value="ECO:0007669"/>
    <property type="project" value="TreeGrafter"/>
</dbReference>
<keyword evidence="4" id="KW-1185">Reference proteome</keyword>
<comment type="similarity">
    <text evidence="1">Belongs to the RdRP family.</text>
</comment>
<evidence type="ECO:0000259" key="2">
    <source>
        <dbReference type="Pfam" id="PF05183"/>
    </source>
</evidence>
<dbReference type="InterPro" id="IPR057596">
    <property type="entry name" value="RDRP_core"/>
</dbReference>
<dbReference type="PANTHER" id="PTHR23079">
    <property type="entry name" value="RNA-DEPENDENT RNA POLYMERASE"/>
    <property type="match status" value="1"/>
</dbReference>
<dbReference type="EC" id="2.7.7.48" evidence="1"/>
<dbReference type="AlphaFoldDB" id="A0A9P6EDK5"/>
<keyword evidence="1" id="KW-0694">RNA-binding</keyword>
<dbReference type="EMBL" id="MU157865">
    <property type="protein sequence ID" value="KAF9526963.1"/>
    <property type="molecule type" value="Genomic_DNA"/>
</dbReference>
<dbReference type="Pfam" id="PF05183">
    <property type="entry name" value="RdRP"/>
    <property type="match status" value="1"/>
</dbReference>
<evidence type="ECO:0000256" key="1">
    <source>
        <dbReference type="RuleBase" id="RU363098"/>
    </source>
</evidence>
<dbReference type="Proteomes" id="UP000807306">
    <property type="component" value="Unassembled WGS sequence"/>
</dbReference>
<gene>
    <name evidence="3" type="ORF">CPB83DRAFT_436036</name>
</gene>
<dbReference type="InterPro" id="IPR007855">
    <property type="entry name" value="RDRP"/>
</dbReference>
<keyword evidence="1" id="KW-0696">RNA-directed RNA polymerase</keyword>